<keyword evidence="1" id="KW-0805">Transcription regulation</keyword>
<keyword evidence="8" id="KW-1185">Reference proteome</keyword>
<dbReference type="PANTHER" id="PTHR30055">
    <property type="entry name" value="HTH-TYPE TRANSCRIPTIONAL REGULATOR RUTR"/>
    <property type="match status" value="1"/>
</dbReference>
<dbReference type="OrthoDB" id="5292901at2"/>
<feature type="DNA-binding region" description="H-T-H motif" evidence="4">
    <location>
        <begin position="52"/>
        <end position="71"/>
    </location>
</feature>
<dbReference type="Pfam" id="PF14246">
    <property type="entry name" value="TetR_C_7"/>
    <property type="match status" value="1"/>
</dbReference>
<evidence type="ECO:0000256" key="5">
    <source>
        <dbReference type="SAM" id="MobiDB-lite"/>
    </source>
</evidence>
<dbReference type="InParanoid" id="A0A3M0CX20"/>
<dbReference type="InterPro" id="IPR001647">
    <property type="entry name" value="HTH_TetR"/>
</dbReference>
<feature type="region of interest" description="Disordered" evidence="5">
    <location>
        <begin position="1"/>
        <end position="26"/>
    </location>
</feature>
<dbReference type="Gene3D" id="1.10.10.60">
    <property type="entry name" value="Homeodomain-like"/>
    <property type="match status" value="1"/>
</dbReference>
<dbReference type="InterPro" id="IPR050109">
    <property type="entry name" value="HTH-type_TetR-like_transc_reg"/>
</dbReference>
<sequence>MQDTAAEGAVAHQVGNETKNQGRGRPRCVEKNQAILEAATALFLENGFDGTSMDEVARRAGVSKQTVYSHFAGKEQLFAASTRAKIEEHYPENVLSRVGAHSLESDLRTVSDHIAELMLGEEAIAMFRLLVERGGKGPDLAELFWQSGPLDMLDSLKAFLGQWCERGELDIPDLELAAMQLVSLLKGGLHYRLAIGLVDRVDRATLDAHVTNCIDAFLKLYKSGR</sequence>
<proteinExistence type="predicted"/>
<keyword evidence="3" id="KW-0804">Transcription</keyword>
<dbReference type="SUPFAM" id="SSF46689">
    <property type="entry name" value="Homeodomain-like"/>
    <property type="match status" value="1"/>
</dbReference>
<accession>A0A3M0CX20</accession>
<evidence type="ECO:0000256" key="2">
    <source>
        <dbReference type="ARBA" id="ARBA00023125"/>
    </source>
</evidence>
<evidence type="ECO:0000256" key="4">
    <source>
        <dbReference type="PROSITE-ProRule" id="PRU00335"/>
    </source>
</evidence>
<keyword evidence="2 4" id="KW-0238">DNA-binding</keyword>
<feature type="domain" description="HTH tetR-type" evidence="6">
    <location>
        <begin position="29"/>
        <end position="89"/>
    </location>
</feature>
<dbReference type="SUPFAM" id="SSF48498">
    <property type="entry name" value="Tetracyclin repressor-like, C-terminal domain"/>
    <property type="match status" value="1"/>
</dbReference>
<dbReference type="GO" id="GO:0000976">
    <property type="term" value="F:transcription cis-regulatory region binding"/>
    <property type="evidence" value="ECO:0007669"/>
    <property type="project" value="TreeGrafter"/>
</dbReference>
<dbReference type="PANTHER" id="PTHR30055:SF146">
    <property type="entry name" value="HTH-TYPE TRANSCRIPTIONAL DUAL REGULATOR CECR"/>
    <property type="match status" value="1"/>
</dbReference>
<dbReference type="GO" id="GO:0003700">
    <property type="term" value="F:DNA-binding transcription factor activity"/>
    <property type="evidence" value="ECO:0007669"/>
    <property type="project" value="TreeGrafter"/>
</dbReference>
<dbReference type="InterPro" id="IPR036271">
    <property type="entry name" value="Tet_transcr_reg_TetR-rel_C_sf"/>
</dbReference>
<evidence type="ECO:0000313" key="8">
    <source>
        <dbReference type="Proteomes" id="UP000271227"/>
    </source>
</evidence>
<dbReference type="PRINTS" id="PR00455">
    <property type="entry name" value="HTHTETR"/>
</dbReference>
<evidence type="ECO:0000256" key="3">
    <source>
        <dbReference type="ARBA" id="ARBA00023163"/>
    </source>
</evidence>
<evidence type="ECO:0000256" key="1">
    <source>
        <dbReference type="ARBA" id="ARBA00023015"/>
    </source>
</evidence>
<dbReference type="PROSITE" id="PS50977">
    <property type="entry name" value="HTH_TETR_2"/>
    <property type="match status" value="1"/>
</dbReference>
<dbReference type="EMBL" id="REFR01000009">
    <property type="protein sequence ID" value="RMB12029.1"/>
    <property type="molecule type" value="Genomic_DNA"/>
</dbReference>
<dbReference type="InterPro" id="IPR009057">
    <property type="entry name" value="Homeodomain-like_sf"/>
</dbReference>
<dbReference type="InterPro" id="IPR039536">
    <property type="entry name" value="TetR_C_Proteobacteria"/>
</dbReference>
<comment type="caution">
    <text evidence="7">The sequence shown here is derived from an EMBL/GenBank/DDBJ whole genome shotgun (WGS) entry which is preliminary data.</text>
</comment>
<dbReference type="AlphaFoldDB" id="A0A3M0CX20"/>
<gene>
    <name evidence="7" type="ORF">BXY39_0519</name>
</gene>
<evidence type="ECO:0000313" key="7">
    <source>
        <dbReference type="EMBL" id="RMB12029.1"/>
    </source>
</evidence>
<dbReference type="Proteomes" id="UP000271227">
    <property type="component" value="Unassembled WGS sequence"/>
</dbReference>
<dbReference type="FunFam" id="1.10.10.60:FF:000141">
    <property type="entry name" value="TetR family transcriptional regulator"/>
    <property type="match status" value="1"/>
</dbReference>
<organism evidence="7 8">
    <name type="scientific">Eilatimonas milleporae</name>
    <dbReference type="NCBI Taxonomy" id="911205"/>
    <lineage>
        <taxon>Bacteria</taxon>
        <taxon>Pseudomonadati</taxon>
        <taxon>Pseudomonadota</taxon>
        <taxon>Alphaproteobacteria</taxon>
        <taxon>Kordiimonadales</taxon>
        <taxon>Kordiimonadaceae</taxon>
        <taxon>Eilatimonas</taxon>
    </lineage>
</organism>
<protein>
    <submittedName>
        <fullName evidence="7">TetR family transcriptional regulator</fullName>
    </submittedName>
</protein>
<name>A0A3M0CX20_9PROT</name>
<dbReference type="Gene3D" id="1.10.357.10">
    <property type="entry name" value="Tetracycline Repressor, domain 2"/>
    <property type="match status" value="1"/>
</dbReference>
<evidence type="ECO:0000259" key="6">
    <source>
        <dbReference type="PROSITE" id="PS50977"/>
    </source>
</evidence>
<reference evidence="7 8" key="1">
    <citation type="submission" date="2018-10" db="EMBL/GenBank/DDBJ databases">
        <title>Genomic Encyclopedia of Archaeal and Bacterial Type Strains, Phase II (KMG-II): from individual species to whole genera.</title>
        <authorList>
            <person name="Goeker M."/>
        </authorList>
    </citation>
    <scope>NUCLEOTIDE SEQUENCE [LARGE SCALE GENOMIC DNA]</scope>
    <source>
        <strain evidence="7 8">DSM 25217</strain>
    </source>
</reference>
<dbReference type="Pfam" id="PF00440">
    <property type="entry name" value="TetR_N"/>
    <property type="match status" value="1"/>
</dbReference>